<comment type="caution">
    <text evidence="8">The sequence shown here is derived from an EMBL/GenBank/DDBJ whole genome shotgun (WGS) entry which is preliminary data.</text>
</comment>
<evidence type="ECO:0000256" key="5">
    <source>
        <dbReference type="SAM" id="MobiDB-lite"/>
    </source>
</evidence>
<dbReference type="AlphaFoldDB" id="A0A9D1MFT1"/>
<dbReference type="CDD" id="cd12162">
    <property type="entry name" value="2-Hacid_dh_4"/>
    <property type="match status" value="1"/>
</dbReference>
<proteinExistence type="inferred from homology"/>
<feature type="domain" description="D-isomer specific 2-hydroxyacid dehydrogenase catalytic" evidence="6">
    <location>
        <begin position="18"/>
        <end position="316"/>
    </location>
</feature>
<dbReference type="InterPro" id="IPR006139">
    <property type="entry name" value="D-isomer_2_OHA_DH_cat_dom"/>
</dbReference>
<accession>A0A9D1MFT1</accession>
<evidence type="ECO:0000259" key="6">
    <source>
        <dbReference type="Pfam" id="PF00389"/>
    </source>
</evidence>
<gene>
    <name evidence="8" type="ORF">IAC57_04910</name>
</gene>
<feature type="domain" description="D-isomer specific 2-hydroxyacid dehydrogenase NAD-binding" evidence="7">
    <location>
        <begin position="108"/>
        <end position="285"/>
    </location>
</feature>
<feature type="region of interest" description="Disordered" evidence="5">
    <location>
        <begin position="326"/>
        <end position="353"/>
    </location>
</feature>
<dbReference type="Pfam" id="PF02826">
    <property type="entry name" value="2-Hacid_dh_C"/>
    <property type="match status" value="1"/>
</dbReference>
<dbReference type="InterPro" id="IPR036291">
    <property type="entry name" value="NAD(P)-bd_dom_sf"/>
</dbReference>
<dbReference type="InterPro" id="IPR029753">
    <property type="entry name" value="D-isomer_DH_CS"/>
</dbReference>
<dbReference type="PANTHER" id="PTHR43761:SF1">
    <property type="entry name" value="D-ISOMER SPECIFIC 2-HYDROXYACID DEHYDROGENASE CATALYTIC DOMAIN-CONTAINING PROTEIN-RELATED"/>
    <property type="match status" value="1"/>
</dbReference>
<evidence type="ECO:0000256" key="3">
    <source>
        <dbReference type="ARBA" id="ARBA00023027"/>
    </source>
</evidence>
<reference evidence="8" key="2">
    <citation type="journal article" date="2021" name="PeerJ">
        <title>Extensive microbial diversity within the chicken gut microbiome revealed by metagenomics and culture.</title>
        <authorList>
            <person name="Gilroy R."/>
            <person name="Ravi A."/>
            <person name="Getino M."/>
            <person name="Pursley I."/>
            <person name="Horton D.L."/>
            <person name="Alikhan N.F."/>
            <person name="Baker D."/>
            <person name="Gharbi K."/>
            <person name="Hall N."/>
            <person name="Watson M."/>
            <person name="Adriaenssens E.M."/>
            <person name="Foster-Nyarko E."/>
            <person name="Jarju S."/>
            <person name="Secka A."/>
            <person name="Antonio M."/>
            <person name="Oren A."/>
            <person name="Chaudhuri R.R."/>
            <person name="La Ragione R."/>
            <person name="Hildebrand F."/>
            <person name="Pallen M.J."/>
        </authorList>
    </citation>
    <scope>NUCLEOTIDE SEQUENCE</scope>
    <source>
        <strain evidence="8">11687</strain>
    </source>
</reference>
<dbReference type="GO" id="GO:0051287">
    <property type="term" value="F:NAD binding"/>
    <property type="evidence" value="ECO:0007669"/>
    <property type="project" value="InterPro"/>
</dbReference>
<dbReference type="SUPFAM" id="SSF52283">
    <property type="entry name" value="Formate/glycerate dehydrogenase catalytic domain-like"/>
    <property type="match status" value="1"/>
</dbReference>
<organism evidence="8 9">
    <name type="scientific">Candidatus Scatosoma pullistercoris</name>
    <dbReference type="NCBI Taxonomy" id="2840934"/>
    <lineage>
        <taxon>Bacteria</taxon>
        <taxon>Bacillati</taxon>
        <taxon>Bacillota</taxon>
        <taxon>Clostridia</taxon>
        <taxon>Candidatus Scatosoma</taxon>
    </lineage>
</organism>
<dbReference type="SUPFAM" id="SSF51735">
    <property type="entry name" value="NAD(P)-binding Rossmann-fold domains"/>
    <property type="match status" value="1"/>
</dbReference>
<keyword evidence="2 4" id="KW-0560">Oxidoreductase</keyword>
<evidence type="ECO:0000259" key="7">
    <source>
        <dbReference type="Pfam" id="PF02826"/>
    </source>
</evidence>
<dbReference type="Proteomes" id="UP000824081">
    <property type="component" value="Unassembled WGS sequence"/>
</dbReference>
<dbReference type="Pfam" id="PF00389">
    <property type="entry name" value="2-Hacid_dh"/>
    <property type="match status" value="1"/>
</dbReference>
<feature type="compositionally biased region" description="Basic and acidic residues" evidence="5">
    <location>
        <begin position="333"/>
        <end position="346"/>
    </location>
</feature>
<dbReference type="GO" id="GO:0016616">
    <property type="term" value="F:oxidoreductase activity, acting on the CH-OH group of donors, NAD or NADP as acceptor"/>
    <property type="evidence" value="ECO:0007669"/>
    <property type="project" value="InterPro"/>
</dbReference>
<reference evidence="8" key="1">
    <citation type="submission" date="2020-10" db="EMBL/GenBank/DDBJ databases">
        <authorList>
            <person name="Gilroy R."/>
        </authorList>
    </citation>
    <scope>NUCLEOTIDE SEQUENCE</scope>
    <source>
        <strain evidence="8">11687</strain>
    </source>
</reference>
<evidence type="ECO:0000256" key="2">
    <source>
        <dbReference type="ARBA" id="ARBA00023002"/>
    </source>
</evidence>
<evidence type="ECO:0000313" key="8">
    <source>
        <dbReference type="EMBL" id="HIU59426.1"/>
    </source>
</evidence>
<evidence type="ECO:0000256" key="1">
    <source>
        <dbReference type="ARBA" id="ARBA00005854"/>
    </source>
</evidence>
<comment type="similarity">
    <text evidence="1 4">Belongs to the D-isomer specific 2-hydroxyacid dehydrogenase family.</text>
</comment>
<sequence>MVICLIGTNTISFSDDVDFSTLKQYGELRLYPGLSAEETIANCRDADILLVNKTDLCAKVIESLPRLKYIGLYSTGYNNVDLEACKKRNIVVCNTPDYSTDAVAQHAIALLLAGAGSLVDYVSSVARGDWEKCSGFSYYDYPMVEVKGKTLGIFGLGNIGKRVAEIGAALGMEILVCTRTRRSGCPWNYVTKEELFARADFLSLHCPQNAETTGLVNAETLALMKPSAILINTARGGLIDEQALADALNGGRLAGAFLDVVSEEPVRSDNPLLHAKNCRLTPHIAWQPRETRLRLHRRVEEHLAAFFRGTPYDVVNVSRGETFARKQSARPLKTPEKRETGVHTEFSENNPSL</sequence>
<dbReference type="FunFam" id="3.40.50.720:FF:000203">
    <property type="entry name" value="D-3-phosphoglycerate dehydrogenase (SerA)"/>
    <property type="match status" value="1"/>
</dbReference>
<keyword evidence="3" id="KW-0520">NAD</keyword>
<name>A0A9D1MFT1_9FIRM</name>
<protein>
    <submittedName>
        <fullName evidence="8">D-2-hydroxyacid dehydrogenase</fullName>
    </submittedName>
</protein>
<dbReference type="InterPro" id="IPR006140">
    <property type="entry name" value="D-isomer_DH_NAD-bd"/>
</dbReference>
<dbReference type="Gene3D" id="3.40.50.720">
    <property type="entry name" value="NAD(P)-binding Rossmann-like Domain"/>
    <property type="match status" value="2"/>
</dbReference>
<dbReference type="PROSITE" id="PS00670">
    <property type="entry name" value="D_2_HYDROXYACID_DH_2"/>
    <property type="match status" value="1"/>
</dbReference>
<evidence type="ECO:0000313" key="9">
    <source>
        <dbReference type="Proteomes" id="UP000824081"/>
    </source>
</evidence>
<dbReference type="EMBL" id="DVMZ01000133">
    <property type="protein sequence ID" value="HIU59426.1"/>
    <property type="molecule type" value="Genomic_DNA"/>
</dbReference>
<dbReference type="PROSITE" id="PS00671">
    <property type="entry name" value="D_2_HYDROXYACID_DH_3"/>
    <property type="match status" value="1"/>
</dbReference>
<dbReference type="InterPro" id="IPR050418">
    <property type="entry name" value="D-iso_2-hydroxyacid_DH_PdxB"/>
</dbReference>
<evidence type="ECO:0000256" key="4">
    <source>
        <dbReference type="RuleBase" id="RU003719"/>
    </source>
</evidence>
<dbReference type="PANTHER" id="PTHR43761">
    <property type="entry name" value="D-ISOMER SPECIFIC 2-HYDROXYACID DEHYDROGENASE FAMILY PROTEIN (AFU_ORTHOLOGUE AFUA_1G13630)"/>
    <property type="match status" value="1"/>
</dbReference>